<keyword evidence="8" id="KW-1185">Reference proteome</keyword>
<keyword evidence="2" id="KW-0285">Flavoprotein</keyword>
<dbReference type="Gene3D" id="3.50.50.60">
    <property type="entry name" value="FAD/NAD(P)-binding domain"/>
    <property type="match status" value="2"/>
</dbReference>
<protein>
    <submittedName>
        <fullName evidence="7">Ferredoxin reductase</fullName>
    </submittedName>
</protein>
<keyword evidence="4" id="KW-0560">Oxidoreductase</keyword>
<dbReference type="KEGG" id="esj:SJ05684_c34510"/>
<dbReference type="STRING" id="716928.GCA_000261485_01484"/>
<dbReference type="GO" id="GO:0016651">
    <property type="term" value="F:oxidoreductase activity, acting on NAD(P)H"/>
    <property type="evidence" value="ECO:0007669"/>
    <property type="project" value="TreeGrafter"/>
</dbReference>
<dbReference type="SUPFAM" id="SSF51905">
    <property type="entry name" value="FAD/NAD(P)-binding domain"/>
    <property type="match status" value="1"/>
</dbReference>
<dbReference type="AlphaFoldDB" id="A0A249PGM3"/>
<keyword evidence="3" id="KW-0274">FAD</keyword>
<dbReference type="Proteomes" id="UP000217211">
    <property type="component" value="Chromosome"/>
</dbReference>
<dbReference type="PRINTS" id="PR00368">
    <property type="entry name" value="FADPNR"/>
</dbReference>
<dbReference type="GO" id="GO:0005737">
    <property type="term" value="C:cytoplasm"/>
    <property type="evidence" value="ECO:0007669"/>
    <property type="project" value="TreeGrafter"/>
</dbReference>
<dbReference type="Pfam" id="PF07992">
    <property type="entry name" value="Pyr_redox_2"/>
    <property type="match status" value="1"/>
</dbReference>
<dbReference type="PANTHER" id="PTHR43557:SF2">
    <property type="entry name" value="RIESKE DOMAIN-CONTAINING PROTEIN-RELATED"/>
    <property type="match status" value="1"/>
</dbReference>
<name>A0A249PGM3_9HYPH</name>
<dbReference type="InterPro" id="IPR050446">
    <property type="entry name" value="FAD-oxidoreductase/Apoptosis"/>
</dbReference>
<gene>
    <name evidence="7" type="ORF">SJ05684_c34510</name>
</gene>
<comment type="cofactor">
    <cofactor evidence="1">
        <name>FAD</name>
        <dbReference type="ChEBI" id="CHEBI:57692"/>
    </cofactor>
</comment>
<sequence>MTPQAVVIAGAGQGGLQAAISLRQHGFAGSVTLIGAEPGLPYLRPPLSKAYLLDGNAEALTIRPESFFASKNVAHLPETRVEQIDRAAREVRLSGPGGGRNLPYDHLILATGTRNLRPPVDGLDCACDLRTLRDAAVLRDRLTKRQRIAVIGGGFIGLEFAAVARKLGHDVSVIEAASRLMARAVSPLMSGHFAALHRDLGTKLHLGQPAVGVDGDGVTLVDGTRIPASFVLLAAGVRPNTELAEDACLETGNGITVDANLRTSDPAISALGDCASYPDPRTGRHIRLESVQAATDHARLIAARIAKGDMAEYAALPWFWSDQGDQKLQIAGYAGPDATEEEVAEGIVARFDTRGLVAVETVNNARVHMKARRLLEKGGLADIDAMVDAIIAA</sequence>
<evidence type="ECO:0000256" key="1">
    <source>
        <dbReference type="ARBA" id="ARBA00001974"/>
    </source>
</evidence>
<dbReference type="PRINTS" id="PR00411">
    <property type="entry name" value="PNDRDTASEI"/>
</dbReference>
<dbReference type="InterPro" id="IPR016156">
    <property type="entry name" value="FAD/NAD-linked_Rdtase_dimer_sf"/>
</dbReference>
<dbReference type="EMBL" id="CP023067">
    <property type="protein sequence ID" value="ASY64867.1"/>
    <property type="molecule type" value="Genomic_DNA"/>
</dbReference>
<feature type="domain" description="Reductase C-terminal" evidence="6">
    <location>
        <begin position="318"/>
        <end position="389"/>
    </location>
</feature>
<dbReference type="SUPFAM" id="SSF55424">
    <property type="entry name" value="FAD/NAD-linked reductases, dimerisation (C-terminal) domain"/>
    <property type="match status" value="1"/>
</dbReference>
<dbReference type="InterPro" id="IPR036188">
    <property type="entry name" value="FAD/NAD-bd_sf"/>
</dbReference>
<evidence type="ECO:0000256" key="4">
    <source>
        <dbReference type="ARBA" id="ARBA00023002"/>
    </source>
</evidence>
<dbReference type="InterPro" id="IPR028202">
    <property type="entry name" value="Reductase_C"/>
</dbReference>
<reference evidence="7 8" key="1">
    <citation type="submission" date="2017-08" db="EMBL/GenBank/DDBJ databases">
        <title>Multipartite genome sequences of Sinorhizobium species nodulating soybeans.</title>
        <authorList>
            <person name="Tian C.F."/>
        </authorList>
    </citation>
    <scope>NUCLEOTIDE SEQUENCE [LARGE SCALE GENOMIC DNA]</scope>
    <source>
        <strain evidence="7 8">CCBAU 05684</strain>
    </source>
</reference>
<evidence type="ECO:0000256" key="2">
    <source>
        <dbReference type="ARBA" id="ARBA00022630"/>
    </source>
</evidence>
<accession>A0A249PGM3</accession>
<feature type="domain" description="FAD/NAD(P)-binding" evidence="5">
    <location>
        <begin position="6"/>
        <end position="298"/>
    </location>
</feature>
<dbReference type="OrthoDB" id="7809559at2"/>
<evidence type="ECO:0000313" key="7">
    <source>
        <dbReference type="EMBL" id="ASY64867.1"/>
    </source>
</evidence>
<dbReference type="eggNOG" id="COG0446">
    <property type="taxonomic scope" value="Bacteria"/>
</dbReference>
<evidence type="ECO:0000256" key="3">
    <source>
        <dbReference type="ARBA" id="ARBA00022827"/>
    </source>
</evidence>
<evidence type="ECO:0000259" key="6">
    <source>
        <dbReference type="Pfam" id="PF14759"/>
    </source>
</evidence>
<evidence type="ECO:0000259" key="5">
    <source>
        <dbReference type="Pfam" id="PF07992"/>
    </source>
</evidence>
<dbReference type="Pfam" id="PF14759">
    <property type="entry name" value="Reductase_C"/>
    <property type="match status" value="1"/>
</dbReference>
<organism evidence="7 8">
    <name type="scientific">Sinorhizobium sojae CCBAU 05684</name>
    <dbReference type="NCBI Taxonomy" id="716928"/>
    <lineage>
        <taxon>Bacteria</taxon>
        <taxon>Pseudomonadati</taxon>
        <taxon>Pseudomonadota</taxon>
        <taxon>Alphaproteobacteria</taxon>
        <taxon>Hyphomicrobiales</taxon>
        <taxon>Rhizobiaceae</taxon>
        <taxon>Sinorhizobium/Ensifer group</taxon>
        <taxon>Sinorhizobium</taxon>
    </lineage>
</organism>
<evidence type="ECO:0000313" key="8">
    <source>
        <dbReference type="Proteomes" id="UP000217211"/>
    </source>
</evidence>
<dbReference type="PANTHER" id="PTHR43557">
    <property type="entry name" value="APOPTOSIS-INDUCING FACTOR 1"/>
    <property type="match status" value="1"/>
</dbReference>
<proteinExistence type="predicted"/>
<dbReference type="RefSeq" id="WP_034853287.1">
    <property type="nucleotide sequence ID" value="NZ_AJQT01000027.1"/>
</dbReference>
<dbReference type="InterPro" id="IPR023753">
    <property type="entry name" value="FAD/NAD-binding_dom"/>
</dbReference>
<dbReference type="Gene3D" id="3.30.390.30">
    <property type="match status" value="1"/>
</dbReference>